<name>A0A9D1XC11_9FIRM</name>
<protein>
    <recommendedName>
        <fullName evidence="4">Alternate signal-mediated exported protein, CPF_0494 family</fullName>
    </recommendedName>
</protein>
<accession>A0A9D1XC11</accession>
<dbReference type="EMBL" id="DXEK01000063">
    <property type="protein sequence ID" value="HIX76719.1"/>
    <property type="molecule type" value="Genomic_DNA"/>
</dbReference>
<organism evidence="2 3">
    <name type="scientific">Candidatus Fusicatenibacter merdavium</name>
    <dbReference type="NCBI Taxonomy" id="2838600"/>
    <lineage>
        <taxon>Bacteria</taxon>
        <taxon>Bacillati</taxon>
        <taxon>Bacillota</taxon>
        <taxon>Clostridia</taxon>
        <taxon>Lachnospirales</taxon>
        <taxon>Lachnospiraceae</taxon>
        <taxon>Fusicatenibacter</taxon>
    </lineage>
</organism>
<keyword evidence="1" id="KW-0732">Signal</keyword>
<sequence length="250" mass="27128">MKKKKIPFRLTTAALLSASAVLLIGSTVGSARAALTYYSENYGAQVTVSNIGVSLLENGETVSHRDYEDNGRWDEASGELLGHLQDEQIVPGKSYEEAISVSNNGSIDSYVRVILNKSWTDDKGNTDTNLSPALIDLNFTEGSGWIVDEDASTAERTILYYTEILSVGETTPALSDMIRIDPTVADKVEETTSTDENGYKTITFTYAYDGYTFELGAEVQAVQTHNAQDAIKSVWGVDVDVAADGTISLR</sequence>
<proteinExistence type="predicted"/>
<comment type="caution">
    <text evidence="2">The sequence shown here is derived from an EMBL/GenBank/DDBJ whole genome shotgun (WGS) entry which is preliminary data.</text>
</comment>
<dbReference type="AlphaFoldDB" id="A0A9D1XC11"/>
<feature type="signal peptide" evidence="1">
    <location>
        <begin position="1"/>
        <end position="33"/>
    </location>
</feature>
<gene>
    <name evidence="2" type="ORF">H9734_03870</name>
</gene>
<evidence type="ECO:0000313" key="2">
    <source>
        <dbReference type="EMBL" id="HIX76719.1"/>
    </source>
</evidence>
<dbReference type="Proteomes" id="UP000886890">
    <property type="component" value="Unassembled WGS sequence"/>
</dbReference>
<evidence type="ECO:0008006" key="4">
    <source>
        <dbReference type="Google" id="ProtNLM"/>
    </source>
</evidence>
<reference evidence="2" key="2">
    <citation type="submission" date="2021-04" db="EMBL/GenBank/DDBJ databases">
        <authorList>
            <person name="Gilroy R."/>
        </authorList>
    </citation>
    <scope>NUCLEOTIDE SEQUENCE</scope>
    <source>
        <strain evidence="2">CHK183-1962</strain>
    </source>
</reference>
<reference evidence="2" key="1">
    <citation type="journal article" date="2021" name="PeerJ">
        <title>Extensive microbial diversity within the chicken gut microbiome revealed by metagenomics and culture.</title>
        <authorList>
            <person name="Gilroy R."/>
            <person name="Ravi A."/>
            <person name="Getino M."/>
            <person name="Pursley I."/>
            <person name="Horton D.L."/>
            <person name="Alikhan N.F."/>
            <person name="Baker D."/>
            <person name="Gharbi K."/>
            <person name="Hall N."/>
            <person name="Watson M."/>
            <person name="Adriaenssens E.M."/>
            <person name="Foster-Nyarko E."/>
            <person name="Jarju S."/>
            <person name="Secka A."/>
            <person name="Antonio M."/>
            <person name="Oren A."/>
            <person name="Chaudhuri R.R."/>
            <person name="La Ragione R."/>
            <person name="Hildebrand F."/>
            <person name="Pallen M.J."/>
        </authorList>
    </citation>
    <scope>NUCLEOTIDE SEQUENCE</scope>
    <source>
        <strain evidence="2">CHK183-1962</strain>
    </source>
</reference>
<evidence type="ECO:0000256" key="1">
    <source>
        <dbReference type="SAM" id="SignalP"/>
    </source>
</evidence>
<evidence type="ECO:0000313" key="3">
    <source>
        <dbReference type="Proteomes" id="UP000886890"/>
    </source>
</evidence>
<feature type="chain" id="PRO_5039654722" description="Alternate signal-mediated exported protein, CPF_0494 family" evidence="1">
    <location>
        <begin position="34"/>
        <end position="250"/>
    </location>
</feature>